<feature type="domain" description="ATP adenylyltransferase C-terminal" evidence="2">
    <location>
        <begin position="211"/>
        <end position="334"/>
    </location>
</feature>
<sequence>MSGRAVGNTFQDAVRQAIQRARQRGVLYSVSTRAEVLRDAGVPFLVRVVTASRDVGRGPTAHSASNATAAGTSDALAMAAQAATSHTSERAFRNPFLPYDPEMHVADVPPERVCLLNKFPVVDGHLLIVTRLFQEQTSLLQVEDFAGLWHCLRQYPGLAFYNSGKVAGASQRHRHLQLIPVTPESDIPIDAVMRQAAGRREEASGCFQVAAFPFLHAAVWTAEVTAARREADISTGAELHAQYLKLLWHVAEQAGAHRFGERDVSGDVKEAQPFPYNLLLTPSWMLLVPRRLEACHGINVNALGFAGYLLAKTTEQLEYLRRRGALHVLSQVAFEAASAAESCAQSR</sequence>
<dbReference type="GO" id="GO:0005524">
    <property type="term" value="F:ATP binding"/>
    <property type="evidence" value="ECO:0007669"/>
    <property type="project" value="InterPro"/>
</dbReference>
<dbReference type="PANTHER" id="PTHR38420:SF1">
    <property type="entry name" value="PUTATIVE (AFU_ORTHOLOGUE AFUA_5G14690)-RELATED"/>
    <property type="match status" value="1"/>
</dbReference>
<dbReference type="PANTHER" id="PTHR38420">
    <property type="entry name" value="AP-4-A PHOSPHORYLASE II"/>
    <property type="match status" value="1"/>
</dbReference>
<organism evidence="4 5">
    <name type="scientific">Cyanidium caldarium</name>
    <name type="common">Red alga</name>
    <dbReference type="NCBI Taxonomy" id="2771"/>
    <lineage>
        <taxon>Eukaryota</taxon>
        <taxon>Rhodophyta</taxon>
        <taxon>Bangiophyceae</taxon>
        <taxon>Cyanidiales</taxon>
        <taxon>Cyanidiaceae</taxon>
        <taxon>Cyanidium</taxon>
    </lineage>
</organism>
<evidence type="ECO:0000313" key="5">
    <source>
        <dbReference type="Proteomes" id="UP001301350"/>
    </source>
</evidence>
<proteinExistence type="predicted"/>
<dbReference type="GO" id="GO:0003877">
    <property type="term" value="F:ATP:ADP adenylyltransferase activity"/>
    <property type="evidence" value="ECO:0007669"/>
    <property type="project" value="InterPro"/>
</dbReference>
<dbReference type="InterPro" id="IPR045759">
    <property type="entry name" value="Ap4A_phos1/2_N"/>
</dbReference>
<evidence type="ECO:0000259" key="3">
    <source>
        <dbReference type="Pfam" id="PF19327"/>
    </source>
</evidence>
<comment type="caution">
    <text evidence="4">The sequence shown here is derived from an EMBL/GenBank/DDBJ whole genome shotgun (WGS) entry which is preliminary data.</text>
</comment>
<dbReference type="InterPro" id="IPR036265">
    <property type="entry name" value="HIT-like_sf"/>
</dbReference>
<protein>
    <recommendedName>
        <fullName evidence="6">Ap4A phosphorylase II</fullName>
    </recommendedName>
</protein>
<dbReference type="Pfam" id="PF09830">
    <property type="entry name" value="ATP_transf"/>
    <property type="match status" value="1"/>
</dbReference>
<gene>
    <name evidence="4" type="ORF">CDCA_CDCA05G1653</name>
</gene>
<reference evidence="4 5" key="1">
    <citation type="submission" date="2022-07" db="EMBL/GenBank/DDBJ databases">
        <title>Genome-wide signatures of adaptation to extreme environments.</title>
        <authorList>
            <person name="Cho C.H."/>
            <person name="Yoon H.S."/>
        </authorList>
    </citation>
    <scope>NUCLEOTIDE SEQUENCE [LARGE SCALE GENOMIC DNA]</scope>
    <source>
        <strain evidence="4 5">DBV 063 E5</strain>
    </source>
</reference>
<evidence type="ECO:0008006" key="6">
    <source>
        <dbReference type="Google" id="ProtNLM"/>
    </source>
</evidence>
<dbReference type="PIRSF" id="PIRSF000846">
    <property type="entry name" value="ATP_adenylyltr"/>
    <property type="match status" value="1"/>
</dbReference>
<feature type="active site" description="Nucleophile" evidence="1">
    <location>
        <position position="175"/>
    </location>
</feature>
<dbReference type="SUPFAM" id="SSF54197">
    <property type="entry name" value="HIT-like"/>
    <property type="match status" value="1"/>
</dbReference>
<feature type="domain" description="Ap4A phosphorylase 1/2 N-terminal" evidence="3">
    <location>
        <begin position="8"/>
        <end position="51"/>
    </location>
</feature>
<dbReference type="Proteomes" id="UP001301350">
    <property type="component" value="Unassembled WGS sequence"/>
</dbReference>
<feature type="domain" description="Ap4A phosphorylase 1/2 N-terminal" evidence="3">
    <location>
        <begin position="81"/>
        <end position="194"/>
    </location>
</feature>
<name>A0AAV9IU72_CYACA</name>
<keyword evidence="5" id="KW-1185">Reference proteome</keyword>
<dbReference type="AlphaFoldDB" id="A0AAV9IU72"/>
<accession>A0AAV9IU72</accession>
<dbReference type="GO" id="GO:0009117">
    <property type="term" value="P:nucleotide metabolic process"/>
    <property type="evidence" value="ECO:0007669"/>
    <property type="project" value="InterPro"/>
</dbReference>
<dbReference type="Gene3D" id="3.30.428.70">
    <property type="match status" value="1"/>
</dbReference>
<dbReference type="EMBL" id="JANCYW010000005">
    <property type="protein sequence ID" value="KAK4535628.1"/>
    <property type="molecule type" value="Genomic_DNA"/>
</dbReference>
<evidence type="ECO:0000256" key="1">
    <source>
        <dbReference type="PIRSR" id="PIRSR000846-1"/>
    </source>
</evidence>
<dbReference type="InterPro" id="IPR043171">
    <property type="entry name" value="Ap4A_phos1/2-like"/>
</dbReference>
<evidence type="ECO:0000259" key="2">
    <source>
        <dbReference type="Pfam" id="PF09830"/>
    </source>
</evidence>
<dbReference type="Pfam" id="PF19327">
    <property type="entry name" value="Ap4A_phos_N"/>
    <property type="match status" value="2"/>
</dbReference>
<dbReference type="InterPro" id="IPR019200">
    <property type="entry name" value="ATP_adenylylTrfase_C"/>
</dbReference>
<dbReference type="InterPro" id="IPR009163">
    <property type="entry name" value="Ap4A_phos1/2"/>
</dbReference>
<evidence type="ECO:0000313" key="4">
    <source>
        <dbReference type="EMBL" id="KAK4535628.1"/>
    </source>
</evidence>